<evidence type="ECO:0000313" key="3">
    <source>
        <dbReference type="EMBL" id="SFE08571.1"/>
    </source>
</evidence>
<dbReference type="PANTHER" id="PTHR43777">
    <property type="entry name" value="MOLYBDENUM COFACTOR CYTIDYLYLTRANSFERASE"/>
    <property type="match status" value="1"/>
</dbReference>
<dbReference type="InterPro" id="IPR029044">
    <property type="entry name" value="Nucleotide-diphossugar_trans"/>
</dbReference>
<dbReference type="InterPro" id="IPR025877">
    <property type="entry name" value="MobA-like_NTP_Trfase"/>
</dbReference>
<organism evidence="3 4">
    <name type="scientific">Roseivivax sediminis</name>
    <dbReference type="NCBI Taxonomy" id="936889"/>
    <lineage>
        <taxon>Bacteria</taxon>
        <taxon>Pseudomonadati</taxon>
        <taxon>Pseudomonadota</taxon>
        <taxon>Alphaproteobacteria</taxon>
        <taxon>Rhodobacterales</taxon>
        <taxon>Roseobacteraceae</taxon>
        <taxon>Roseivivax</taxon>
    </lineage>
</organism>
<dbReference type="PANTHER" id="PTHR43777:SF1">
    <property type="entry name" value="MOLYBDENUM COFACTOR CYTIDYLYLTRANSFERASE"/>
    <property type="match status" value="1"/>
</dbReference>
<dbReference type="SUPFAM" id="SSF53448">
    <property type="entry name" value="Nucleotide-diphospho-sugar transferases"/>
    <property type="match status" value="1"/>
</dbReference>
<dbReference type="Pfam" id="PF12804">
    <property type="entry name" value="NTP_transf_3"/>
    <property type="match status" value="1"/>
</dbReference>
<dbReference type="Gene3D" id="3.90.550.10">
    <property type="entry name" value="Spore Coat Polysaccharide Biosynthesis Protein SpsA, Chain A"/>
    <property type="match status" value="1"/>
</dbReference>
<dbReference type="AlphaFoldDB" id="A0A1I1XMW9"/>
<dbReference type="GO" id="GO:0016779">
    <property type="term" value="F:nucleotidyltransferase activity"/>
    <property type="evidence" value="ECO:0007669"/>
    <property type="project" value="UniProtKB-KW"/>
</dbReference>
<dbReference type="Proteomes" id="UP000325289">
    <property type="component" value="Unassembled WGS sequence"/>
</dbReference>
<evidence type="ECO:0000256" key="1">
    <source>
        <dbReference type="ARBA" id="ARBA00022842"/>
    </source>
</evidence>
<name>A0A1I1XMW9_9RHOB</name>
<proteinExistence type="predicted"/>
<keyword evidence="3" id="KW-0548">Nucleotidyltransferase</keyword>
<dbReference type="OrthoDB" id="9779263at2"/>
<reference evidence="3 4" key="1">
    <citation type="submission" date="2016-10" db="EMBL/GenBank/DDBJ databases">
        <authorList>
            <person name="Varghese N."/>
            <person name="Submissions S."/>
        </authorList>
    </citation>
    <scope>NUCLEOTIDE SEQUENCE [LARGE SCALE GENOMIC DNA]</scope>
    <source>
        <strain evidence="4">YIM D21,KCTC 23444,ACCC 10710</strain>
    </source>
</reference>
<dbReference type="EMBL" id="FOMS01000006">
    <property type="protein sequence ID" value="SFE08571.1"/>
    <property type="molecule type" value="Genomic_DNA"/>
</dbReference>
<keyword evidence="1" id="KW-0460">Magnesium</keyword>
<evidence type="ECO:0000259" key="2">
    <source>
        <dbReference type="Pfam" id="PF12804"/>
    </source>
</evidence>
<gene>
    <name evidence="3" type="ORF">SAMN04515678_10662</name>
</gene>
<accession>A0A1I1XMW9</accession>
<dbReference type="RefSeq" id="WP_149755904.1">
    <property type="nucleotide sequence ID" value="NZ_FOMS01000006.1"/>
</dbReference>
<evidence type="ECO:0000313" key="4">
    <source>
        <dbReference type="Proteomes" id="UP000325289"/>
    </source>
</evidence>
<protein>
    <submittedName>
        <fullName evidence="3">CTP:molybdopterin cytidylyltransferase MocA</fullName>
    </submittedName>
</protein>
<keyword evidence="3" id="KW-0808">Transferase</keyword>
<dbReference type="CDD" id="cd04182">
    <property type="entry name" value="GT_2_like_f"/>
    <property type="match status" value="1"/>
</dbReference>
<sequence>MNKEARNTGISILILASGFARRMRGADKVLQHVDGVPLLRRLAIAATRVCDDVAATLPDPPGERARALIGTDARGVLVPDAQEGMAAAIRAGVAALPARARAVMLVPGDMPELGEADFAALARAFDPAHPTILRATAADGRPGHPVVFPRDCFAALASLSGDRGARPVLERAADRVWPVALPGTHAITDLDTPEEWAAWRRRTGL</sequence>
<feature type="domain" description="MobA-like NTP transferase" evidence="2">
    <location>
        <begin position="13"/>
        <end position="172"/>
    </location>
</feature>
<keyword evidence="4" id="KW-1185">Reference proteome</keyword>